<evidence type="ECO:0000256" key="3">
    <source>
        <dbReference type="ARBA" id="ARBA00022448"/>
    </source>
</evidence>
<evidence type="ECO:0000256" key="6">
    <source>
        <dbReference type="ARBA" id="ARBA00022989"/>
    </source>
</evidence>
<reference evidence="11 12" key="1">
    <citation type="submission" date="2018-05" db="EMBL/GenBank/DDBJ databases">
        <title>Nocardioides silvaticus genome.</title>
        <authorList>
            <person name="Li C."/>
            <person name="Wang G."/>
        </authorList>
    </citation>
    <scope>NUCLEOTIDE SEQUENCE [LARGE SCALE GENOMIC DNA]</scope>
    <source>
        <strain evidence="11 12">CCTCC AB 2018079</strain>
    </source>
</reference>
<dbReference type="GO" id="GO:0016020">
    <property type="term" value="C:membrane"/>
    <property type="evidence" value="ECO:0007669"/>
    <property type="project" value="UniProtKB-SubCell"/>
</dbReference>
<evidence type="ECO:0000256" key="2">
    <source>
        <dbReference type="ARBA" id="ARBA00009749"/>
    </source>
</evidence>
<dbReference type="EMBL" id="QGDD01000003">
    <property type="protein sequence ID" value="PWN03321.1"/>
    <property type="molecule type" value="Genomic_DNA"/>
</dbReference>
<dbReference type="PROSITE" id="PS51371">
    <property type="entry name" value="CBS"/>
    <property type="match status" value="1"/>
</dbReference>
<sequence>MSPDPTPVLRPPFLGTARQHATDRVPMAVRRDSVEAVLTGLRGRQFDAASVVAVVEHGRLEGLVTIERLLAAPLGASMAAVMDPDPPVVTPATDQEHAAWVAFQHGEPGLAVVDDDDRFVGLISPQQLFGVLLSEHDEDVARVGGFLATSAQARAATTAPVRHRLAVRLPWLVVGFAGAVLSALLVSLFQAQLEKEVLIAFFVPGVVYLADAVGTQTEALIVRGLSLGVDVRRTAWLELATGLLVGGFLAAIALPAVYLLWGDLPVACTVAVALFAASSFATAIATALPALIHRFGKDPAYGAGPLSTVIQDLLSLVVYFLAATAIVF</sequence>
<dbReference type="SUPFAM" id="SSF161093">
    <property type="entry name" value="MgtE membrane domain-like"/>
    <property type="match status" value="1"/>
</dbReference>
<dbReference type="Gene3D" id="3.10.580.10">
    <property type="entry name" value="CBS-domain"/>
    <property type="match status" value="1"/>
</dbReference>
<feature type="transmembrane region" description="Helical" evidence="9">
    <location>
        <begin position="169"/>
        <end position="191"/>
    </location>
</feature>
<dbReference type="Gene3D" id="1.10.357.20">
    <property type="entry name" value="SLC41 divalent cation transporters, integral membrane domain"/>
    <property type="match status" value="1"/>
</dbReference>
<keyword evidence="7 9" id="KW-0472">Membrane</keyword>
<dbReference type="PANTHER" id="PTHR41394">
    <property type="entry name" value="MAGNESIUM TRANSPORTER MGTE"/>
    <property type="match status" value="1"/>
</dbReference>
<feature type="transmembrane region" description="Helical" evidence="9">
    <location>
        <begin position="309"/>
        <end position="327"/>
    </location>
</feature>
<comment type="subcellular location">
    <subcellularLocation>
        <location evidence="1">Membrane</location>
        <topology evidence="1">Multi-pass membrane protein</topology>
    </subcellularLocation>
</comment>
<dbReference type="InterPro" id="IPR046342">
    <property type="entry name" value="CBS_dom_sf"/>
</dbReference>
<feature type="domain" description="CBS" evidence="10">
    <location>
        <begin position="82"/>
        <end position="138"/>
    </location>
</feature>
<keyword evidence="6 9" id="KW-1133">Transmembrane helix</keyword>
<accession>A0A316TIG4</accession>
<name>A0A316TIG4_9ACTN</name>
<feature type="transmembrane region" description="Helical" evidence="9">
    <location>
        <begin position="235"/>
        <end position="258"/>
    </location>
</feature>
<proteinExistence type="inferred from homology"/>
<dbReference type="OrthoDB" id="3680176at2"/>
<protein>
    <submittedName>
        <fullName evidence="11">Magnesium transporter</fullName>
    </submittedName>
</protein>
<keyword evidence="8" id="KW-0129">CBS domain</keyword>
<feature type="transmembrane region" description="Helical" evidence="9">
    <location>
        <begin position="264"/>
        <end position="288"/>
    </location>
</feature>
<dbReference type="AlphaFoldDB" id="A0A316TIG4"/>
<evidence type="ECO:0000313" key="12">
    <source>
        <dbReference type="Proteomes" id="UP000245507"/>
    </source>
</evidence>
<evidence type="ECO:0000313" key="11">
    <source>
        <dbReference type="EMBL" id="PWN03321.1"/>
    </source>
</evidence>
<dbReference type="InterPro" id="IPR006667">
    <property type="entry name" value="SLC41_membr_dom"/>
</dbReference>
<keyword evidence="4 9" id="KW-0812">Transmembrane</keyword>
<evidence type="ECO:0000256" key="5">
    <source>
        <dbReference type="ARBA" id="ARBA00022842"/>
    </source>
</evidence>
<dbReference type="InterPro" id="IPR000644">
    <property type="entry name" value="CBS_dom"/>
</dbReference>
<dbReference type="InterPro" id="IPR036739">
    <property type="entry name" value="SLC41_membr_dom_sf"/>
</dbReference>
<evidence type="ECO:0000259" key="10">
    <source>
        <dbReference type="PROSITE" id="PS51371"/>
    </source>
</evidence>
<dbReference type="Proteomes" id="UP000245507">
    <property type="component" value="Unassembled WGS sequence"/>
</dbReference>
<gene>
    <name evidence="11" type="ORF">DJ010_09425</name>
</gene>
<dbReference type="Pfam" id="PF00571">
    <property type="entry name" value="CBS"/>
    <property type="match status" value="1"/>
</dbReference>
<dbReference type="GO" id="GO:0008324">
    <property type="term" value="F:monoatomic cation transmembrane transporter activity"/>
    <property type="evidence" value="ECO:0007669"/>
    <property type="project" value="InterPro"/>
</dbReference>
<dbReference type="SUPFAM" id="SSF54631">
    <property type="entry name" value="CBS-domain pair"/>
    <property type="match status" value="1"/>
</dbReference>
<organism evidence="11 12">
    <name type="scientific">Nocardioides silvaticus</name>
    <dbReference type="NCBI Taxonomy" id="2201891"/>
    <lineage>
        <taxon>Bacteria</taxon>
        <taxon>Bacillati</taxon>
        <taxon>Actinomycetota</taxon>
        <taxon>Actinomycetes</taxon>
        <taxon>Propionibacteriales</taxon>
        <taxon>Nocardioidaceae</taxon>
        <taxon>Nocardioides</taxon>
    </lineage>
</organism>
<dbReference type="PANTHER" id="PTHR41394:SF5">
    <property type="entry name" value="SLC41A_MGTE INTEGRAL MEMBRANE DOMAIN-CONTAINING PROTEIN"/>
    <property type="match status" value="1"/>
</dbReference>
<comment type="caution">
    <text evidence="11">The sequence shown here is derived from an EMBL/GenBank/DDBJ whole genome shotgun (WGS) entry which is preliminary data.</text>
</comment>
<evidence type="ECO:0000256" key="4">
    <source>
        <dbReference type="ARBA" id="ARBA00022692"/>
    </source>
</evidence>
<evidence type="ECO:0000256" key="9">
    <source>
        <dbReference type="SAM" id="Phobius"/>
    </source>
</evidence>
<evidence type="ECO:0000256" key="1">
    <source>
        <dbReference type="ARBA" id="ARBA00004141"/>
    </source>
</evidence>
<keyword evidence="5" id="KW-0460">Magnesium</keyword>
<evidence type="ECO:0000256" key="8">
    <source>
        <dbReference type="PROSITE-ProRule" id="PRU00703"/>
    </source>
</evidence>
<dbReference type="Pfam" id="PF01769">
    <property type="entry name" value="MgtE"/>
    <property type="match status" value="1"/>
</dbReference>
<comment type="similarity">
    <text evidence="2">Belongs to the SLC41A transporter family.</text>
</comment>
<keyword evidence="12" id="KW-1185">Reference proteome</keyword>
<keyword evidence="3" id="KW-0813">Transport</keyword>
<evidence type="ECO:0000256" key="7">
    <source>
        <dbReference type="ARBA" id="ARBA00023136"/>
    </source>
</evidence>
<feature type="transmembrane region" description="Helical" evidence="9">
    <location>
        <begin position="197"/>
        <end position="214"/>
    </location>
</feature>